<dbReference type="InterPro" id="IPR036691">
    <property type="entry name" value="Endo/exonu/phosph_ase_sf"/>
</dbReference>
<evidence type="ECO:0000313" key="1">
    <source>
        <dbReference type="EMBL" id="CAI5799366.1"/>
    </source>
</evidence>
<dbReference type="EMBL" id="OX395145">
    <property type="protein sequence ID" value="CAI5799366.1"/>
    <property type="molecule type" value="Genomic_DNA"/>
</dbReference>
<dbReference type="Proteomes" id="UP001178461">
    <property type="component" value="Chromosome W"/>
</dbReference>
<evidence type="ECO:0000313" key="2">
    <source>
        <dbReference type="Proteomes" id="UP001178461"/>
    </source>
</evidence>
<dbReference type="PANTHER" id="PTHR23227:SF84">
    <property type="entry name" value="ENDONUCLEASE_EXONUCLEASE_PHOSPHATASE DOMAIN-CONTAINING PROTEIN"/>
    <property type="match status" value="1"/>
</dbReference>
<keyword evidence="2" id="KW-1185">Reference proteome</keyword>
<name>A0AA35LNM5_9SAUR</name>
<accession>A0AA35LNM5</accession>
<dbReference type="InterPro" id="IPR027124">
    <property type="entry name" value="Swc5/CFDP1/2"/>
</dbReference>
<gene>
    <name evidence="1" type="ORF">PODLI_1B021874</name>
</gene>
<reference evidence="1" key="1">
    <citation type="submission" date="2022-12" db="EMBL/GenBank/DDBJ databases">
        <authorList>
            <person name="Alioto T."/>
            <person name="Alioto T."/>
            <person name="Gomez Garrido J."/>
        </authorList>
    </citation>
    <scope>NUCLEOTIDE SEQUENCE</scope>
</reference>
<protein>
    <recommendedName>
        <fullName evidence="3">Endonuclease/exonuclease/phosphatase domain-containing protein</fullName>
    </recommendedName>
</protein>
<proteinExistence type="predicted"/>
<dbReference type="Gene3D" id="3.60.10.10">
    <property type="entry name" value="Endonuclease/exonuclease/phosphatase"/>
    <property type="match status" value="1"/>
</dbReference>
<sequence length="121" mass="13289">MKNDLVKLLSEVPTGINERLSTLRIKLTKNQQATIISAYAPTLDADEDIKEIFYCQLDAILSETPKEDKIILLGDFNARVGGDFDLWPGTIGKEGVGNSNQNGILLLTICAAHNLITKTLF</sequence>
<dbReference type="SUPFAM" id="SSF56219">
    <property type="entry name" value="DNase I-like"/>
    <property type="match status" value="1"/>
</dbReference>
<dbReference type="PANTHER" id="PTHR23227">
    <property type="entry name" value="BUCENTAUR RELATED"/>
    <property type="match status" value="1"/>
</dbReference>
<dbReference type="AlphaFoldDB" id="A0AA35LNM5"/>
<organism evidence="1 2">
    <name type="scientific">Podarcis lilfordi</name>
    <name type="common">Lilford's wall lizard</name>
    <dbReference type="NCBI Taxonomy" id="74358"/>
    <lineage>
        <taxon>Eukaryota</taxon>
        <taxon>Metazoa</taxon>
        <taxon>Chordata</taxon>
        <taxon>Craniata</taxon>
        <taxon>Vertebrata</taxon>
        <taxon>Euteleostomi</taxon>
        <taxon>Lepidosauria</taxon>
        <taxon>Squamata</taxon>
        <taxon>Bifurcata</taxon>
        <taxon>Unidentata</taxon>
        <taxon>Episquamata</taxon>
        <taxon>Laterata</taxon>
        <taxon>Lacertibaenia</taxon>
        <taxon>Lacertidae</taxon>
        <taxon>Podarcis</taxon>
    </lineage>
</organism>
<evidence type="ECO:0008006" key="3">
    <source>
        <dbReference type="Google" id="ProtNLM"/>
    </source>
</evidence>